<dbReference type="PIRSF" id="PIRSF000446">
    <property type="entry name" value="Mct"/>
    <property type="match status" value="1"/>
</dbReference>
<evidence type="ECO:0000256" key="2">
    <source>
        <dbReference type="ARBA" id="ARBA00018953"/>
    </source>
</evidence>
<dbReference type="Proteomes" id="UP000601990">
    <property type="component" value="Unassembled WGS sequence"/>
</dbReference>
<reference evidence="8" key="1">
    <citation type="submission" date="2019-12" db="EMBL/GenBank/DDBJ databases">
        <title>Comparative genomics gives insights into the taxonomy of the Azoarcus-Aromatoleum group and reveals separate origins of nif in the plant-associated Azoarcus and non-plant-associated Aromatoleum sub-groups.</title>
        <authorList>
            <person name="Lafos M."/>
            <person name="Maluk M."/>
            <person name="Batista M."/>
            <person name="Junghare M."/>
            <person name="Carmona M."/>
            <person name="Faoro H."/>
            <person name="Cruz L.M."/>
            <person name="Battistoni F."/>
            <person name="De Souza E."/>
            <person name="Pedrosa F."/>
            <person name="Chen W.-M."/>
            <person name="Poole P.S."/>
            <person name="Dixon R.A."/>
            <person name="James E.K."/>
        </authorList>
    </citation>
    <scope>NUCLEOTIDE SEQUENCE</scope>
    <source>
        <strain evidence="8">U120</strain>
    </source>
</reference>
<dbReference type="PANTHER" id="PTHR42681">
    <property type="entry name" value="MALONYL-COA-ACYL CARRIER PROTEIN TRANSACYLASE, MITOCHONDRIAL"/>
    <property type="match status" value="1"/>
</dbReference>
<evidence type="ECO:0000256" key="1">
    <source>
        <dbReference type="ARBA" id="ARBA00013258"/>
    </source>
</evidence>
<dbReference type="SMART" id="SM00827">
    <property type="entry name" value="PKS_AT"/>
    <property type="match status" value="1"/>
</dbReference>
<keyword evidence="3 6" id="KW-0808">Transferase</keyword>
<evidence type="ECO:0000256" key="5">
    <source>
        <dbReference type="ARBA" id="ARBA00048462"/>
    </source>
</evidence>
<sequence length="309" mass="32049">MVFALVFPGQGSQAVGMMSAYGERPEIRDTFAEASDALGEDLWQMVSDGPAERLALTVNTQPLMLTAGVAAYRAWLAAGGPKPSLVAGHSLGEYSALVAAGALSFKDAVPLVRFRAQAMQEAVPAGEGAMAALLGLDVDAVREACAEASRGEVVEAANLNAPGQIVIAGAKAAVERAIEAAKGRGAKRAMLLPVSAPFHCALMRPAAERLAERLATVAIVPPEIAVLNNVDVAVCNDPAAIRDALVRQAFSPVRWIEIVQEISRRGISHVFECGPGKVLAGMTKRIAGDLQGGSIHDAASLELSIAAVK</sequence>
<protein>
    <recommendedName>
        <fullName evidence="2 6">Malonyl CoA-acyl carrier protein transacylase</fullName>
        <ecNumber evidence="1 6">2.3.1.39</ecNumber>
    </recommendedName>
</protein>
<feature type="domain" description="Malonyl-CoA:ACP transacylase (MAT)" evidence="7">
    <location>
        <begin position="6"/>
        <end position="303"/>
    </location>
</feature>
<dbReference type="InterPro" id="IPR050858">
    <property type="entry name" value="Mal-CoA-ACP_Trans/PKS_FabD"/>
</dbReference>
<dbReference type="EC" id="2.3.1.39" evidence="1 6"/>
<dbReference type="Gene3D" id="3.40.366.10">
    <property type="entry name" value="Malonyl-Coenzyme A Acyl Carrier Protein, domain 2"/>
    <property type="match status" value="1"/>
</dbReference>
<dbReference type="SUPFAM" id="SSF55048">
    <property type="entry name" value="Probable ACP-binding domain of malonyl-CoA ACP transacylase"/>
    <property type="match status" value="1"/>
</dbReference>
<dbReference type="InterPro" id="IPR016035">
    <property type="entry name" value="Acyl_Trfase/lysoPLipase"/>
</dbReference>
<comment type="caution">
    <text evidence="8">The sequence shown here is derived from an EMBL/GenBank/DDBJ whole genome shotgun (WGS) entry which is preliminary data.</text>
</comment>
<accession>A0ABX1N4R6</accession>
<gene>
    <name evidence="8" type="primary">fabD</name>
    <name evidence="8" type="ORF">GO608_13150</name>
</gene>
<dbReference type="InterPro" id="IPR024925">
    <property type="entry name" value="Malonyl_CoA-ACP_transAc"/>
</dbReference>
<dbReference type="NCBIfam" id="TIGR00128">
    <property type="entry name" value="fabD"/>
    <property type="match status" value="1"/>
</dbReference>
<name>A0ABX1N4R6_9RHOO</name>
<keyword evidence="4 6" id="KW-0012">Acyltransferase</keyword>
<dbReference type="PANTHER" id="PTHR42681:SF1">
    <property type="entry name" value="MALONYL-COA-ACYL CARRIER PROTEIN TRANSACYLASE, MITOCHONDRIAL"/>
    <property type="match status" value="1"/>
</dbReference>
<dbReference type="InterPro" id="IPR016036">
    <property type="entry name" value="Malonyl_transacylase_ACP-bd"/>
</dbReference>
<comment type="catalytic activity">
    <reaction evidence="5 6">
        <text>holo-[ACP] + malonyl-CoA = malonyl-[ACP] + CoA</text>
        <dbReference type="Rhea" id="RHEA:41792"/>
        <dbReference type="Rhea" id="RHEA-COMP:9623"/>
        <dbReference type="Rhea" id="RHEA-COMP:9685"/>
        <dbReference type="ChEBI" id="CHEBI:57287"/>
        <dbReference type="ChEBI" id="CHEBI:57384"/>
        <dbReference type="ChEBI" id="CHEBI:64479"/>
        <dbReference type="ChEBI" id="CHEBI:78449"/>
        <dbReference type="EC" id="2.3.1.39"/>
    </reaction>
</comment>
<keyword evidence="9" id="KW-1185">Reference proteome</keyword>
<evidence type="ECO:0000313" key="8">
    <source>
        <dbReference type="EMBL" id="NMF94274.1"/>
    </source>
</evidence>
<evidence type="ECO:0000256" key="6">
    <source>
        <dbReference type="PIRNR" id="PIRNR000446"/>
    </source>
</evidence>
<organism evidence="8 9">
    <name type="scientific">Aromatoleum buckelii</name>
    <dbReference type="NCBI Taxonomy" id="200254"/>
    <lineage>
        <taxon>Bacteria</taxon>
        <taxon>Pseudomonadati</taxon>
        <taxon>Pseudomonadota</taxon>
        <taxon>Betaproteobacteria</taxon>
        <taxon>Rhodocyclales</taxon>
        <taxon>Rhodocyclaceae</taxon>
        <taxon>Aromatoleum</taxon>
    </lineage>
</organism>
<dbReference type="RefSeq" id="WP_169199501.1">
    <property type="nucleotide sequence ID" value="NZ_WTVH02000009.1"/>
</dbReference>
<evidence type="ECO:0000313" key="9">
    <source>
        <dbReference type="Proteomes" id="UP000601990"/>
    </source>
</evidence>
<dbReference type="SUPFAM" id="SSF52151">
    <property type="entry name" value="FabD/lysophospholipase-like"/>
    <property type="match status" value="1"/>
</dbReference>
<dbReference type="InterPro" id="IPR001227">
    <property type="entry name" value="Ac_transferase_dom_sf"/>
</dbReference>
<comment type="similarity">
    <text evidence="6">Belongs to the fabD family.</text>
</comment>
<dbReference type="Gene3D" id="3.30.70.250">
    <property type="entry name" value="Malonyl-CoA ACP transacylase, ACP-binding"/>
    <property type="match status" value="1"/>
</dbReference>
<dbReference type="GO" id="GO:0004314">
    <property type="term" value="F:[acyl-carrier-protein] S-malonyltransferase activity"/>
    <property type="evidence" value="ECO:0007669"/>
    <property type="project" value="UniProtKB-EC"/>
</dbReference>
<evidence type="ECO:0000256" key="4">
    <source>
        <dbReference type="ARBA" id="ARBA00023315"/>
    </source>
</evidence>
<dbReference type="InterPro" id="IPR014043">
    <property type="entry name" value="Acyl_transferase_dom"/>
</dbReference>
<dbReference type="EMBL" id="WTVH01000026">
    <property type="protein sequence ID" value="NMF94274.1"/>
    <property type="molecule type" value="Genomic_DNA"/>
</dbReference>
<dbReference type="InterPro" id="IPR004410">
    <property type="entry name" value="Malonyl_CoA-ACP_transAc_FabD"/>
</dbReference>
<evidence type="ECO:0000256" key="3">
    <source>
        <dbReference type="ARBA" id="ARBA00022679"/>
    </source>
</evidence>
<dbReference type="Pfam" id="PF00698">
    <property type="entry name" value="Acyl_transf_1"/>
    <property type="match status" value="1"/>
</dbReference>
<proteinExistence type="inferred from homology"/>
<evidence type="ECO:0000259" key="7">
    <source>
        <dbReference type="SMART" id="SM00827"/>
    </source>
</evidence>